<keyword evidence="4" id="KW-1185">Reference proteome</keyword>
<evidence type="ECO:0000256" key="1">
    <source>
        <dbReference type="ARBA" id="ARBA00022801"/>
    </source>
</evidence>
<dbReference type="SUPFAM" id="SSF53474">
    <property type="entry name" value="alpha/beta-Hydrolases"/>
    <property type="match status" value="1"/>
</dbReference>
<comment type="caution">
    <text evidence="3">The sequence shown here is derived from an EMBL/GenBank/DDBJ whole genome shotgun (WGS) entry which is preliminary data.</text>
</comment>
<dbReference type="PANTHER" id="PTHR48081">
    <property type="entry name" value="AB HYDROLASE SUPERFAMILY PROTEIN C4A8.06C"/>
    <property type="match status" value="1"/>
</dbReference>
<organism evidence="3 4">
    <name type="scientific">Streptomyces albiaxialis</name>
    <dbReference type="NCBI Taxonomy" id="329523"/>
    <lineage>
        <taxon>Bacteria</taxon>
        <taxon>Bacillati</taxon>
        <taxon>Actinomycetota</taxon>
        <taxon>Actinomycetes</taxon>
        <taxon>Kitasatosporales</taxon>
        <taxon>Streptomycetaceae</taxon>
        <taxon>Streptomyces</taxon>
    </lineage>
</organism>
<gene>
    <name evidence="3" type="ORF">GCM10009801_45140</name>
</gene>
<name>A0ABN2W6M4_9ACTN</name>
<dbReference type="Gene3D" id="3.40.50.1820">
    <property type="entry name" value="alpha/beta hydrolase"/>
    <property type="match status" value="1"/>
</dbReference>
<proteinExistence type="predicted"/>
<dbReference type="InterPro" id="IPR029058">
    <property type="entry name" value="AB_hydrolase_fold"/>
</dbReference>
<protein>
    <submittedName>
        <fullName evidence="3">Alpha/beta hydrolase</fullName>
    </submittedName>
</protein>
<dbReference type="Pfam" id="PF20434">
    <property type="entry name" value="BD-FAE"/>
    <property type="match status" value="1"/>
</dbReference>
<dbReference type="InterPro" id="IPR049492">
    <property type="entry name" value="BD-FAE-like_dom"/>
</dbReference>
<evidence type="ECO:0000313" key="4">
    <source>
        <dbReference type="Proteomes" id="UP001500016"/>
    </source>
</evidence>
<accession>A0ABN2W6M4</accession>
<evidence type="ECO:0000259" key="2">
    <source>
        <dbReference type="Pfam" id="PF20434"/>
    </source>
</evidence>
<dbReference type="InterPro" id="IPR050300">
    <property type="entry name" value="GDXG_lipolytic_enzyme"/>
</dbReference>
<dbReference type="Proteomes" id="UP001500016">
    <property type="component" value="Unassembled WGS sequence"/>
</dbReference>
<dbReference type="GO" id="GO:0016787">
    <property type="term" value="F:hydrolase activity"/>
    <property type="evidence" value="ECO:0007669"/>
    <property type="project" value="UniProtKB-KW"/>
</dbReference>
<sequence>MMSDAEEKALLTLEPVRPEAVERYGPHPSQVVDVYGAEATGPRIALLHGGYWREAWDRTHLSPFAAALAGRGMRVDLIEYRRVGGGGGWPTTVEDVDAALEHLGTPPSVLLGHSAGGHLALWAASRRERAAGRAVVVAPVADLALAHEQRLSDGAVAEFLGGEEQVSSLMWDADPMRLLPRIPVEILHGTADTDVPIEQSRRYCNNWGGRLHLLPGVGHFAPFTPRTPAFEVLVTALK</sequence>
<feature type="domain" description="BD-FAE-like" evidence="2">
    <location>
        <begin position="39"/>
        <end position="202"/>
    </location>
</feature>
<reference evidence="3 4" key="1">
    <citation type="journal article" date="2019" name="Int. J. Syst. Evol. Microbiol.">
        <title>The Global Catalogue of Microorganisms (GCM) 10K type strain sequencing project: providing services to taxonomists for standard genome sequencing and annotation.</title>
        <authorList>
            <consortium name="The Broad Institute Genomics Platform"/>
            <consortium name="The Broad Institute Genome Sequencing Center for Infectious Disease"/>
            <person name="Wu L."/>
            <person name="Ma J."/>
        </authorList>
    </citation>
    <scope>NUCLEOTIDE SEQUENCE [LARGE SCALE GENOMIC DNA]</scope>
    <source>
        <strain evidence="3 4">JCM 15478</strain>
    </source>
</reference>
<keyword evidence="1 3" id="KW-0378">Hydrolase</keyword>
<evidence type="ECO:0000313" key="3">
    <source>
        <dbReference type="EMBL" id="GAA2084196.1"/>
    </source>
</evidence>
<dbReference type="EMBL" id="BAAAPE010000012">
    <property type="protein sequence ID" value="GAA2084196.1"/>
    <property type="molecule type" value="Genomic_DNA"/>
</dbReference>